<keyword evidence="2" id="KW-0812">Transmembrane</keyword>
<evidence type="ECO:0000256" key="2">
    <source>
        <dbReference type="SAM" id="Phobius"/>
    </source>
</evidence>
<evidence type="ECO:0000313" key="3">
    <source>
        <dbReference type="EMBL" id="KAG5184617.1"/>
    </source>
</evidence>
<protein>
    <submittedName>
        <fullName evidence="3">Uncharacterized protein</fullName>
    </submittedName>
</protein>
<feature type="region of interest" description="Disordered" evidence="1">
    <location>
        <begin position="210"/>
        <end position="243"/>
    </location>
</feature>
<keyword evidence="2" id="KW-0472">Membrane</keyword>
<accession>A0A836CG48</accession>
<feature type="transmembrane region" description="Helical" evidence="2">
    <location>
        <begin position="105"/>
        <end position="125"/>
    </location>
</feature>
<name>A0A836CG48_9STRA</name>
<feature type="compositionally biased region" description="Pro residues" evidence="1">
    <location>
        <begin position="214"/>
        <end position="231"/>
    </location>
</feature>
<evidence type="ECO:0000256" key="1">
    <source>
        <dbReference type="SAM" id="MobiDB-lite"/>
    </source>
</evidence>
<sequence length="243" mass="26766">MALRCSRRLPSYHSLGMQLMRQCQHARSGPDCKLVGLQAMAARHSSNTSGSGGLPKVAPHHAKRELLFTCDAKTKFRFMGAGSIAHAGYWVWYNSSFTQALKEFSIEPVLGGVGLGVSVILLMLARAYAGKYVASLSYVEALNSFEVISHTFFGEKGPPRLLRLASIVSVTKAGEGQYFALKIKEDNMFTLLDQEKGTFVDKTRLEQLIEHKGPPPVVKPPRPPARGPPRGPQRGWHAVRPRK</sequence>
<comment type="caution">
    <text evidence="3">The sequence shown here is derived from an EMBL/GenBank/DDBJ whole genome shotgun (WGS) entry which is preliminary data.</text>
</comment>
<proteinExistence type="predicted"/>
<dbReference type="AlphaFoldDB" id="A0A836CG48"/>
<reference evidence="3" key="1">
    <citation type="submission" date="2021-02" db="EMBL/GenBank/DDBJ databases">
        <title>First Annotated Genome of the Yellow-green Alga Tribonema minus.</title>
        <authorList>
            <person name="Mahan K.M."/>
        </authorList>
    </citation>
    <scope>NUCLEOTIDE SEQUENCE</scope>
    <source>
        <strain evidence="3">UTEX B ZZ1240</strain>
    </source>
</reference>
<dbReference type="EMBL" id="JAFCMP010000157">
    <property type="protein sequence ID" value="KAG5184617.1"/>
    <property type="molecule type" value="Genomic_DNA"/>
</dbReference>
<evidence type="ECO:0000313" key="4">
    <source>
        <dbReference type="Proteomes" id="UP000664859"/>
    </source>
</evidence>
<organism evidence="3 4">
    <name type="scientific">Tribonema minus</name>
    <dbReference type="NCBI Taxonomy" id="303371"/>
    <lineage>
        <taxon>Eukaryota</taxon>
        <taxon>Sar</taxon>
        <taxon>Stramenopiles</taxon>
        <taxon>Ochrophyta</taxon>
        <taxon>PX clade</taxon>
        <taxon>Xanthophyceae</taxon>
        <taxon>Tribonematales</taxon>
        <taxon>Tribonemataceae</taxon>
        <taxon>Tribonema</taxon>
    </lineage>
</organism>
<gene>
    <name evidence="3" type="ORF">JKP88DRAFT_219623</name>
</gene>
<dbReference type="Proteomes" id="UP000664859">
    <property type="component" value="Unassembled WGS sequence"/>
</dbReference>
<dbReference type="InterPro" id="IPR045325">
    <property type="entry name" value="TMEM70/TMEM186/TMEM223"/>
</dbReference>
<dbReference type="Pfam" id="PF06979">
    <property type="entry name" value="TMEM70"/>
    <property type="match status" value="1"/>
</dbReference>
<keyword evidence="4" id="KW-1185">Reference proteome</keyword>
<feature type="transmembrane region" description="Helical" evidence="2">
    <location>
        <begin position="76"/>
        <end position="93"/>
    </location>
</feature>
<keyword evidence="2" id="KW-1133">Transmembrane helix</keyword>